<gene>
    <name evidence="2" type="ORF">GGP99_001693</name>
</gene>
<proteinExistence type="predicted"/>
<comment type="caution">
    <text evidence="2">The sequence shown here is derived from an EMBL/GenBank/DDBJ whole genome shotgun (WGS) entry which is preliminary data.</text>
</comment>
<protein>
    <submittedName>
        <fullName evidence="2">Uncharacterized protein</fullName>
    </submittedName>
</protein>
<name>A0AAW5P8C2_9BACT</name>
<dbReference type="RefSeq" id="WP_259258250.1">
    <property type="nucleotide sequence ID" value="NZ_JANTZM010000007.1"/>
</dbReference>
<evidence type="ECO:0000256" key="1">
    <source>
        <dbReference type="SAM" id="SignalP"/>
    </source>
</evidence>
<dbReference type="EMBL" id="JANTZM010000007">
    <property type="protein sequence ID" value="MCS4157729.1"/>
    <property type="molecule type" value="Genomic_DNA"/>
</dbReference>
<evidence type="ECO:0000313" key="2">
    <source>
        <dbReference type="EMBL" id="MCS4157729.1"/>
    </source>
</evidence>
<feature type="signal peptide" evidence="1">
    <location>
        <begin position="1"/>
        <end position="20"/>
    </location>
</feature>
<sequence>MLRTITAALFALFLTAPASGQDLCEAETDEFTGETSIQCEYDRLPVEEHPQHYLDWARVAVLTANDVYILAFGTKSESWNFLNTDTAYALIDGERYEWDLYEIRTEADGPGVREVHGIAINASDLAAVAEASRIRVKFGGAVFNLTPTTVQEQAQETENLTSSGI</sequence>
<feature type="chain" id="PRO_5043789811" evidence="1">
    <location>
        <begin position="21"/>
        <end position="165"/>
    </location>
</feature>
<accession>A0AAW5P8C2</accession>
<keyword evidence="1" id="KW-0732">Signal</keyword>
<evidence type="ECO:0000313" key="3">
    <source>
        <dbReference type="Proteomes" id="UP001155110"/>
    </source>
</evidence>
<organism evidence="2 3">
    <name type="scientific">Salinibacter ruber</name>
    <dbReference type="NCBI Taxonomy" id="146919"/>
    <lineage>
        <taxon>Bacteria</taxon>
        <taxon>Pseudomonadati</taxon>
        <taxon>Rhodothermota</taxon>
        <taxon>Rhodothermia</taxon>
        <taxon>Rhodothermales</taxon>
        <taxon>Salinibacteraceae</taxon>
        <taxon>Salinibacter</taxon>
    </lineage>
</organism>
<reference evidence="2" key="1">
    <citation type="submission" date="2022-08" db="EMBL/GenBank/DDBJ databases">
        <title>Genomic Encyclopedia of Type Strains, Phase V (KMG-V): Genome sequencing to study the core and pangenomes of soil and plant-associated prokaryotes.</title>
        <authorList>
            <person name="Whitman W."/>
        </authorList>
    </citation>
    <scope>NUCLEOTIDE SEQUENCE</scope>
    <source>
        <strain evidence="2">SP3002</strain>
    </source>
</reference>
<dbReference type="Proteomes" id="UP001155110">
    <property type="component" value="Unassembled WGS sequence"/>
</dbReference>
<dbReference type="AlphaFoldDB" id="A0AAW5P8C2"/>